<accession>A0A1J5S5Y4</accession>
<organism evidence="1">
    <name type="scientific">mine drainage metagenome</name>
    <dbReference type="NCBI Taxonomy" id="410659"/>
    <lineage>
        <taxon>unclassified sequences</taxon>
        <taxon>metagenomes</taxon>
        <taxon>ecological metagenomes</taxon>
    </lineage>
</organism>
<reference evidence="1" key="1">
    <citation type="submission" date="2016-10" db="EMBL/GenBank/DDBJ databases">
        <title>Sequence of Gallionella enrichment culture.</title>
        <authorList>
            <person name="Poehlein A."/>
            <person name="Muehling M."/>
            <person name="Daniel R."/>
        </authorList>
    </citation>
    <scope>NUCLEOTIDE SEQUENCE</scope>
</reference>
<dbReference type="Pfam" id="PF10004">
    <property type="entry name" value="DUF2247"/>
    <property type="match status" value="1"/>
</dbReference>
<protein>
    <recommendedName>
        <fullName evidence="2">DUF2247 domain-containing protein</fullName>
    </recommendedName>
</protein>
<dbReference type="InterPro" id="IPR016630">
    <property type="entry name" value="UCP015278"/>
</dbReference>
<dbReference type="EMBL" id="MLJW01000063">
    <property type="protein sequence ID" value="OIR03695.1"/>
    <property type="molecule type" value="Genomic_DNA"/>
</dbReference>
<gene>
    <name evidence="1" type="ORF">GALL_141120</name>
</gene>
<comment type="caution">
    <text evidence="1">The sequence shown here is derived from an EMBL/GenBank/DDBJ whole genome shotgun (WGS) entry which is preliminary data.</text>
</comment>
<dbReference type="AlphaFoldDB" id="A0A1J5S5Y4"/>
<evidence type="ECO:0000313" key="1">
    <source>
        <dbReference type="EMBL" id="OIR03695.1"/>
    </source>
</evidence>
<proteinExistence type="predicted"/>
<name>A0A1J5S5Y4_9ZZZZ</name>
<sequence>MPVSKIPSEFVKQLVDLNWREIKFGLDHQLIDSAAAIDRATESLCRNEPAAKAEVELAGLSHDEPVSELVDQLAQKEPEVGEEALREKWVYVVLAWLFENRSSFGSPLELVEEIYADFGYPREVAPFVRYMPMAGPDLGNREKNEARLYDYWRDYLDRARVHLGRATSA</sequence>
<dbReference type="PIRSF" id="PIRSF015278">
    <property type="entry name" value="UCP015278"/>
    <property type="match status" value="1"/>
</dbReference>
<evidence type="ECO:0008006" key="2">
    <source>
        <dbReference type="Google" id="ProtNLM"/>
    </source>
</evidence>